<dbReference type="EMBL" id="WJJP01000519">
    <property type="protein sequence ID" value="MBD3326045.1"/>
    <property type="molecule type" value="Genomic_DNA"/>
</dbReference>
<protein>
    <submittedName>
        <fullName evidence="3">SHOCT domain-containing protein</fullName>
    </submittedName>
</protein>
<keyword evidence="1" id="KW-0812">Transmembrane</keyword>
<feature type="transmembrane region" description="Helical" evidence="1">
    <location>
        <begin position="6"/>
        <end position="26"/>
    </location>
</feature>
<keyword evidence="1" id="KW-1133">Transmembrane helix</keyword>
<sequence length="68" mass="8084">MDYPGRMIGLGVLMVVVIAVLLYVIIRYSLRESERRDKETAYDILQKRYAKGELSQEEYERMKRDLGR</sequence>
<evidence type="ECO:0000256" key="1">
    <source>
        <dbReference type="SAM" id="Phobius"/>
    </source>
</evidence>
<evidence type="ECO:0000313" key="3">
    <source>
        <dbReference type="EMBL" id="MBD3326045.1"/>
    </source>
</evidence>
<dbReference type="Pfam" id="PF09851">
    <property type="entry name" value="SHOCT"/>
    <property type="match status" value="1"/>
</dbReference>
<evidence type="ECO:0000259" key="2">
    <source>
        <dbReference type="Pfam" id="PF09851"/>
    </source>
</evidence>
<proteinExistence type="predicted"/>
<keyword evidence="1" id="KW-0472">Membrane</keyword>
<accession>A0A9D5JXR3</accession>
<dbReference type="InterPro" id="IPR018649">
    <property type="entry name" value="SHOCT"/>
</dbReference>
<dbReference type="Proteomes" id="UP000649604">
    <property type="component" value="Unassembled WGS sequence"/>
</dbReference>
<dbReference type="AlphaFoldDB" id="A0A9D5JXR3"/>
<evidence type="ECO:0000313" key="4">
    <source>
        <dbReference type="Proteomes" id="UP000649604"/>
    </source>
</evidence>
<feature type="domain" description="SHOCT" evidence="2">
    <location>
        <begin position="43"/>
        <end position="66"/>
    </location>
</feature>
<organism evidence="3 4">
    <name type="scientific">candidate division KSB3 bacterium</name>
    <dbReference type="NCBI Taxonomy" id="2044937"/>
    <lineage>
        <taxon>Bacteria</taxon>
        <taxon>candidate division KSB3</taxon>
    </lineage>
</organism>
<reference evidence="3" key="1">
    <citation type="submission" date="2019-11" db="EMBL/GenBank/DDBJ databases">
        <title>Microbial mats filling the niche in hypersaline microbial mats.</title>
        <authorList>
            <person name="Wong H.L."/>
            <person name="Macleod F.I."/>
            <person name="White R.A. III"/>
            <person name="Burns B.P."/>
        </authorList>
    </citation>
    <scope>NUCLEOTIDE SEQUENCE</scope>
    <source>
        <strain evidence="3">Rbin_158</strain>
    </source>
</reference>
<comment type="caution">
    <text evidence="3">The sequence shown here is derived from an EMBL/GenBank/DDBJ whole genome shotgun (WGS) entry which is preliminary data.</text>
</comment>
<name>A0A9D5JXR3_9BACT</name>
<gene>
    <name evidence="3" type="ORF">GF339_15780</name>
</gene>